<evidence type="ECO:0000256" key="1">
    <source>
        <dbReference type="SAM" id="Phobius"/>
    </source>
</evidence>
<evidence type="ECO:0000313" key="2">
    <source>
        <dbReference type="EMBL" id="MDP9837725.1"/>
    </source>
</evidence>
<dbReference type="EMBL" id="JAUSRF010000007">
    <property type="protein sequence ID" value="MDP9837725.1"/>
    <property type="molecule type" value="Genomic_DNA"/>
</dbReference>
<proteinExistence type="predicted"/>
<keyword evidence="3" id="KW-1185">Reference proteome</keyword>
<name>A0ABT9PU71_9HYPH</name>
<protein>
    <submittedName>
        <fullName evidence="2">Uncharacterized protein</fullName>
    </submittedName>
</protein>
<comment type="caution">
    <text evidence="2">The sequence shown here is derived from an EMBL/GenBank/DDBJ whole genome shotgun (WGS) entry which is preliminary data.</text>
</comment>
<keyword evidence="1" id="KW-1133">Transmembrane helix</keyword>
<dbReference type="Proteomes" id="UP001241472">
    <property type="component" value="Unassembled WGS sequence"/>
</dbReference>
<dbReference type="RefSeq" id="WP_306834731.1">
    <property type="nucleotide sequence ID" value="NZ_JAUSRF010000007.1"/>
</dbReference>
<keyword evidence="1" id="KW-0472">Membrane</keyword>
<feature type="transmembrane region" description="Helical" evidence="1">
    <location>
        <begin position="21"/>
        <end position="42"/>
    </location>
</feature>
<reference evidence="2 3" key="1">
    <citation type="submission" date="2023-07" db="EMBL/GenBank/DDBJ databases">
        <title>Sorghum-associated microbial communities from plants grown in Nebraska, USA.</title>
        <authorList>
            <person name="Schachtman D."/>
        </authorList>
    </citation>
    <scope>NUCLEOTIDE SEQUENCE [LARGE SCALE GENOMIC DNA]</scope>
    <source>
        <strain evidence="2 3">DS1307</strain>
    </source>
</reference>
<organism evidence="2 3">
    <name type="scientific">Neorhizobium huautlense</name>
    <dbReference type="NCBI Taxonomy" id="67774"/>
    <lineage>
        <taxon>Bacteria</taxon>
        <taxon>Pseudomonadati</taxon>
        <taxon>Pseudomonadota</taxon>
        <taxon>Alphaproteobacteria</taxon>
        <taxon>Hyphomicrobiales</taxon>
        <taxon>Rhizobiaceae</taxon>
        <taxon>Rhizobium/Agrobacterium group</taxon>
        <taxon>Neorhizobium</taxon>
    </lineage>
</organism>
<evidence type="ECO:0000313" key="3">
    <source>
        <dbReference type="Proteomes" id="UP001241472"/>
    </source>
</evidence>
<gene>
    <name evidence="2" type="ORF">J2T09_002482</name>
</gene>
<sequence length="43" mass="4609">MQNRRRARAIAIAKTEAAADIALRLGVITVSAIVALLTISYLL</sequence>
<keyword evidence="1" id="KW-0812">Transmembrane</keyword>
<accession>A0ABT9PU71</accession>